<proteinExistence type="predicted"/>
<accession>A0ABU7DL03</accession>
<dbReference type="Proteomes" id="UP001352852">
    <property type="component" value="Unassembled WGS sequence"/>
</dbReference>
<reference evidence="2 3" key="1">
    <citation type="submission" date="2021-06" db="EMBL/GenBank/DDBJ databases">
        <authorList>
            <person name="Palmer J.M."/>
        </authorList>
    </citation>
    <scope>NUCLEOTIDE SEQUENCE [LARGE SCALE GENOMIC DNA]</scope>
    <source>
        <strain evidence="2 3">CL_MEX2019</strain>
        <tissue evidence="2">Muscle</tissue>
    </source>
</reference>
<name>A0ABU7DL03_9TELE</name>
<evidence type="ECO:0000256" key="1">
    <source>
        <dbReference type="SAM" id="MobiDB-lite"/>
    </source>
</evidence>
<organism evidence="2 3">
    <name type="scientific">Characodon lateralis</name>
    <dbReference type="NCBI Taxonomy" id="208331"/>
    <lineage>
        <taxon>Eukaryota</taxon>
        <taxon>Metazoa</taxon>
        <taxon>Chordata</taxon>
        <taxon>Craniata</taxon>
        <taxon>Vertebrata</taxon>
        <taxon>Euteleostomi</taxon>
        <taxon>Actinopterygii</taxon>
        <taxon>Neopterygii</taxon>
        <taxon>Teleostei</taxon>
        <taxon>Neoteleostei</taxon>
        <taxon>Acanthomorphata</taxon>
        <taxon>Ovalentaria</taxon>
        <taxon>Atherinomorphae</taxon>
        <taxon>Cyprinodontiformes</taxon>
        <taxon>Goodeidae</taxon>
        <taxon>Characodon</taxon>
    </lineage>
</organism>
<feature type="region of interest" description="Disordered" evidence="1">
    <location>
        <begin position="1"/>
        <end position="22"/>
    </location>
</feature>
<evidence type="ECO:0000313" key="2">
    <source>
        <dbReference type="EMBL" id="MED6275768.1"/>
    </source>
</evidence>
<keyword evidence="3" id="KW-1185">Reference proteome</keyword>
<dbReference type="EMBL" id="JAHUTJ010028902">
    <property type="protein sequence ID" value="MED6275768.1"/>
    <property type="molecule type" value="Genomic_DNA"/>
</dbReference>
<evidence type="ECO:0000313" key="3">
    <source>
        <dbReference type="Proteomes" id="UP001352852"/>
    </source>
</evidence>
<protein>
    <submittedName>
        <fullName evidence="2">Uncharacterized protein</fullName>
    </submittedName>
</protein>
<comment type="caution">
    <text evidence="2">The sequence shown here is derived from an EMBL/GenBank/DDBJ whole genome shotgun (WGS) entry which is preliminary data.</text>
</comment>
<sequence length="74" mass="8388">MNQTSADKQNKPPPGLDTSTDLNSILTKARPTQSLRVPAITKYHCCTKIKTFKRSAVSSVYMWVKRIEKTMTLM</sequence>
<gene>
    <name evidence="2" type="ORF">CHARACLAT_029809</name>
</gene>